<dbReference type="GO" id="GO:0006412">
    <property type="term" value="P:translation"/>
    <property type="evidence" value="ECO:0007669"/>
    <property type="project" value="InterPro"/>
</dbReference>
<sequence>MRRSPKDARGMIQLLPALKKGKYTFYVDRGLNKYQIKERINELFGVHVASVKTINFKSLIKKDYRGKIKKIAAKKKAVVSLKGKEKIDLFDVKK</sequence>
<reference evidence="5 6" key="1">
    <citation type="journal article" date="2015" name="Nature">
        <title>rRNA introns, odd ribosomes, and small enigmatic genomes across a large radiation of phyla.</title>
        <authorList>
            <person name="Brown C.T."/>
            <person name="Hug L.A."/>
            <person name="Thomas B.C."/>
            <person name="Sharon I."/>
            <person name="Castelle C.J."/>
            <person name="Singh A."/>
            <person name="Wilkins M.J."/>
            <person name="Williams K.H."/>
            <person name="Banfield J.F."/>
        </authorList>
    </citation>
    <scope>NUCLEOTIDE SEQUENCE [LARGE SCALE GENOMIC DNA]</scope>
</reference>
<dbReference type="InterPro" id="IPR013025">
    <property type="entry name" value="Ribosomal_uL23-like"/>
</dbReference>
<gene>
    <name evidence="5" type="ORF">US95_C0010G0025</name>
</gene>
<evidence type="ECO:0000313" key="6">
    <source>
        <dbReference type="Proteomes" id="UP000034738"/>
    </source>
</evidence>
<proteinExistence type="inferred from homology"/>
<dbReference type="SUPFAM" id="SSF54189">
    <property type="entry name" value="Ribosomal proteins S24e, L23 and L15e"/>
    <property type="match status" value="1"/>
</dbReference>
<dbReference type="Gene3D" id="3.30.70.330">
    <property type="match status" value="1"/>
</dbReference>
<protein>
    <recommendedName>
        <fullName evidence="4">50S ribosomal protein L23</fullName>
    </recommendedName>
</protein>
<comment type="caution">
    <text evidence="5">The sequence shown here is derived from an EMBL/GenBank/DDBJ whole genome shotgun (WGS) entry which is preliminary data.</text>
</comment>
<dbReference type="GO" id="GO:0005840">
    <property type="term" value="C:ribosome"/>
    <property type="evidence" value="ECO:0007669"/>
    <property type="project" value="UniProtKB-KW"/>
</dbReference>
<dbReference type="InterPro" id="IPR012678">
    <property type="entry name" value="Ribosomal_uL23/eL15/eS24_sf"/>
</dbReference>
<dbReference type="GO" id="GO:1990904">
    <property type="term" value="C:ribonucleoprotein complex"/>
    <property type="evidence" value="ECO:0007669"/>
    <property type="project" value="UniProtKB-KW"/>
</dbReference>
<dbReference type="Proteomes" id="UP000034738">
    <property type="component" value="Unassembled WGS sequence"/>
</dbReference>
<dbReference type="Pfam" id="PF00276">
    <property type="entry name" value="Ribosomal_L23"/>
    <property type="match status" value="1"/>
</dbReference>
<dbReference type="EMBL" id="LBUY01000010">
    <property type="protein sequence ID" value="KKQ75093.1"/>
    <property type="molecule type" value="Genomic_DNA"/>
</dbReference>
<evidence type="ECO:0000256" key="2">
    <source>
        <dbReference type="ARBA" id="ARBA00022980"/>
    </source>
</evidence>
<keyword evidence="2 5" id="KW-0689">Ribosomal protein</keyword>
<evidence type="ECO:0000256" key="1">
    <source>
        <dbReference type="ARBA" id="ARBA00006700"/>
    </source>
</evidence>
<dbReference type="GO" id="GO:0003735">
    <property type="term" value="F:structural constituent of ribosome"/>
    <property type="evidence" value="ECO:0007669"/>
    <property type="project" value="InterPro"/>
</dbReference>
<name>A0A0G0K606_9BACT</name>
<evidence type="ECO:0000256" key="3">
    <source>
        <dbReference type="ARBA" id="ARBA00023274"/>
    </source>
</evidence>
<organism evidence="5 6">
    <name type="scientific">Candidatus Woesebacteria bacterium GW2011_GWB1_38_5</name>
    <dbReference type="NCBI Taxonomy" id="1618568"/>
    <lineage>
        <taxon>Bacteria</taxon>
        <taxon>Candidatus Woeseibacteriota</taxon>
    </lineage>
</organism>
<evidence type="ECO:0000256" key="4">
    <source>
        <dbReference type="ARBA" id="ARBA00035481"/>
    </source>
</evidence>
<evidence type="ECO:0000313" key="5">
    <source>
        <dbReference type="EMBL" id="KKQ75093.1"/>
    </source>
</evidence>
<keyword evidence="3" id="KW-0687">Ribonucleoprotein</keyword>
<comment type="similarity">
    <text evidence="1">Belongs to the universal ribosomal protein uL23 family.</text>
</comment>
<dbReference type="InterPro" id="IPR012677">
    <property type="entry name" value="Nucleotide-bd_a/b_plait_sf"/>
</dbReference>
<accession>A0A0G0K606</accession>
<dbReference type="AlphaFoldDB" id="A0A0G0K606"/>